<dbReference type="eggNOG" id="ENOG502S1Z4">
    <property type="taxonomic scope" value="Eukaryota"/>
</dbReference>
<organism evidence="2">
    <name type="scientific">Eucalyptus grandis</name>
    <name type="common">Flooded gum</name>
    <dbReference type="NCBI Taxonomy" id="71139"/>
    <lineage>
        <taxon>Eukaryota</taxon>
        <taxon>Viridiplantae</taxon>
        <taxon>Streptophyta</taxon>
        <taxon>Embryophyta</taxon>
        <taxon>Tracheophyta</taxon>
        <taxon>Spermatophyta</taxon>
        <taxon>Magnoliopsida</taxon>
        <taxon>eudicotyledons</taxon>
        <taxon>Gunneridae</taxon>
        <taxon>Pentapetalae</taxon>
        <taxon>rosids</taxon>
        <taxon>malvids</taxon>
        <taxon>Myrtales</taxon>
        <taxon>Myrtaceae</taxon>
        <taxon>Myrtoideae</taxon>
        <taxon>Eucalypteae</taxon>
        <taxon>Eucalyptus</taxon>
    </lineage>
</organism>
<dbReference type="OMA" id="QGLRWHA"/>
<proteinExistence type="predicted"/>
<dbReference type="PANTHER" id="PTHR35750:SF1">
    <property type="entry name" value="PHOSPHOLIPID HYDROPEROXIDE GLUTATHIONE PEROXIDASE"/>
    <property type="match status" value="1"/>
</dbReference>
<dbReference type="STRING" id="71139.A0A059C0P2"/>
<dbReference type="KEGG" id="egr:104443560"/>
<feature type="compositionally biased region" description="Basic and acidic residues" evidence="1">
    <location>
        <begin position="14"/>
        <end position="39"/>
    </location>
</feature>
<evidence type="ECO:0000313" key="2">
    <source>
        <dbReference type="EMBL" id="KCW71799.1"/>
    </source>
</evidence>
<feature type="region of interest" description="Disordered" evidence="1">
    <location>
        <begin position="14"/>
        <end position="68"/>
    </location>
</feature>
<dbReference type="OrthoDB" id="550279at2759"/>
<dbReference type="EMBL" id="KK198757">
    <property type="protein sequence ID" value="KCW71799.1"/>
    <property type="molecule type" value="Genomic_DNA"/>
</dbReference>
<dbReference type="InParanoid" id="A0A059C0P2"/>
<accession>A0A059C0P2</accession>
<dbReference type="Gramene" id="KCW71799">
    <property type="protein sequence ID" value="KCW71799"/>
    <property type="gene ID" value="EUGRSUZ_E00288"/>
</dbReference>
<gene>
    <name evidence="2" type="ORF">EUGRSUZ_E00288</name>
</gene>
<dbReference type="FunCoup" id="A0A059C0P2">
    <property type="interactions" value="1658"/>
</dbReference>
<protein>
    <submittedName>
        <fullName evidence="2">Uncharacterized protein</fullName>
    </submittedName>
</protein>
<sequence>MGLLRRIAGFLGFGRDEVNRDDEDQRHHRGDDGEGRDGDGEGEDPTNPAGRGARSYQETGPPRRGFSVPVKVAVDRPGPVLLPCDSGDGGVQGLLWCAKRLRIDEDGDVAHEFLDEVLPDAAEPEERPQPKFAARYSTRPATVKNQVISHDGKVQHCVEHHGRLEWV</sequence>
<name>A0A059C0P2_EUCGR</name>
<dbReference type="AlphaFoldDB" id="A0A059C0P2"/>
<evidence type="ECO:0000256" key="1">
    <source>
        <dbReference type="SAM" id="MobiDB-lite"/>
    </source>
</evidence>
<reference evidence="2" key="1">
    <citation type="submission" date="2013-07" db="EMBL/GenBank/DDBJ databases">
        <title>The genome of Eucalyptus grandis.</title>
        <authorList>
            <person name="Schmutz J."/>
            <person name="Hayes R."/>
            <person name="Myburg A."/>
            <person name="Tuskan G."/>
            <person name="Grattapaglia D."/>
            <person name="Rokhsar D.S."/>
        </authorList>
    </citation>
    <scope>NUCLEOTIDE SEQUENCE</scope>
    <source>
        <tissue evidence="2">Leaf extractions</tissue>
    </source>
</reference>
<dbReference type="PANTHER" id="PTHR35750">
    <property type="entry name" value="PHOSPHOLIPID HYDROPEROXIDE GLUTATHIONE PEROXIDASE"/>
    <property type="match status" value="1"/>
</dbReference>